<evidence type="ECO:0000256" key="3">
    <source>
        <dbReference type="ARBA" id="ARBA00022806"/>
    </source>
</evidence>
<dbReference type="GO" id="GO:0005524">
    <property type="term" value="F:ATP binding"/>
    <property type="evidence" value="ECO:0007669"/>
    <property type="project" value="UniProtKB-KW"/>
</dbReference>
<evidence type="ECO:0000256" key="4">
    <source>
        <dbReference type="ARBA" id="ARBA00022840"/>
    </source>
</evidence>
<dbReference type="Gene3D" id="3.40.50.300">
    <property type="entry name" value="P-loop containing nucleotide triphosphate hydrolases"/>
    <property type="match status" value="2"/>
</dbReference>
<dbReference type="AlphaFoldDB" id="A0A6C0KPE7"/>
<evidence type="ECO:0000259" key="5">
    <source>
        <dbReference type="PROSITE" id="PS51192"/>
    </source>
</evidence>
<dbReference type="Pfam" id="PF00270">
    <property type="entry name" value="DEAD"/>
    <property type="match status" value="1"/>
</dbReference>
<dbReference type="GO" id="GO:0005829">
    <property type="term" value="C:cytosol"/>
    <property type="evidence" value="ECO:0007669"/>
    <property type="project" value="TreeGrafter"/>
</dbReference>
<dbReference type="GO" id="GO:0003724">
    <property type="term" value="F:RNA helicase activity"/>
    <property type="evidence" value="ECO:0007669"/>
    <property type="project" value="InterPro"/>
</dbReference>
<accession>A0A6C0KPE7</accession>
<dbReference type="EMBL" id="MN740926">
    <property type="protein sequence ID" value="QHU18218.1"/>
    <property type="molecule type" value="Genomic_DNA"/>
</dbReference>
<evidence type="ECO:0008006" key="9">
    <source>
        <dbReference type="Google" id="ProtNLM"/>
    </source>
</evidence>
<evidence type="ECO:0000256" key="1">
    <source>
        <dbReference type="ARBA" id="ARBA00022741"/>
    </source>
</evidence>
<keyword evidence="3" id="KW-0347">Helicase</keyword>
<evidence type="ECO:0000256" key="2">
    <source>
        <dbReference type="ARBA" id="ARBA00022801"/>
    </source>
</evidence>
<protein>
    <recommendedName>
        <fullName evidence="9">Helicase</fullName>
    </recommendedName>
</protein>
<dbReference type="GO" id="GO:0003676">
    <property type="term" value="F:nucleic acid binding"/>
    <property type="evidence" value="ECO:0007669"/>
    <property type="project" value="InterPro"/>
</dbReference>
<dbReference type="InterPro" id="IPR014014">
    <property type="entry name" value="RNA_helicase_DEAD_Q_motif"/>
</dbReference>
<dbReference type="SUPFAM" id="SSF52540">
    <property type="entry name" value="P-loop containing nucleoside triphosphate hydrolases"/>
    <property type="match status" value="1"/>
</dbReference>
<dbReference type="PANTHER" id="PTHR47959:SF1">
    <property type="entry name" value="ATP-DEPENDENT RNA HELICASE DBPA"/>
    <property type="match status" value="1"/>
</dbReference>
<keyword evidence="2" id="KW-0378">Hydrolase</keyword>
<dbReference type="SMART" id="SM00490">
    <property type="entry name" value="HELICc"/>
    <property type="match status" value="1"/>
</dbReference>
<feature type="domain" description="Helicase C-terminal" evidence="6">
    <location>
        <begin position="228"/>
        <end position="389"/>
    </location>
</feature>
<dbReference type="PROSITE" id="PS51195">
    <property type="entry name" value="Q_MOTIF"/>
    <property type="match status" value="1"/>
</dbReference>
<keyword evidence="4" id="KW-0067">ATP-binding</keyword>
<evidence type="ECO:0000313" key="8">
    <source>
        <dbReference type="EMBL" id="QHU18218.1"/>
    </source>
</evidence>
<dbReference type="CDD" id="cd18787">
    <property type="entry name" value="SF2_C_DEAD"/>
    <property type="match status" value="1"/>
</dbReference>
<dbReference type="InterPro" id="IPR027417">
    <property type="entry name" value="P-loop_NTPase"/>
</dbReference>
<dbReference type="PROSITE" id="PS51192">
    <property type="entry name" value="HELICASE_ATP_BIND_1"/>
    <property type="match status" value="1"/>
</dbReference>
<organism evidence="8">
    <name type="scientific">viral metagenome</name>
    <dbReference type="NCBI Taxonomy" id="1070528"/>
    <lineage>
        <taxon>unclassified sequences</taxon>
        <taxon>metagenomes</taxon>
        <taxon>organismal metagenomes</taxon>
    </lineage>
</organism>
<dbReference type="InterPro" id="IPR011545">
    <property type="entry name" value="DEAD/DEAH_box_helicase_dom"/>
</dbReference>
<reference evidence="8" key="1">
    <citation type="journal article" date="2020" name="Nature">
        <title>Giant virus diversity and host interactions through global metagenomics.</title>
        <authorList>
            <person name="Schulz F."/>
            <person name="Roux S."/>
            <person name="Paez-Espino D."/>
            <person name="Jungbluth S."/>
            <person name="Walsh D.A."/>
            <person name="Denef V.J."/>
            <person name="McMahon K.D."/>
            <person name="Konstantinidis K.T."/>
            <person name="Eloe-Fadrosh E.A."/>
            <person name="Kyrpides N.C."/>
            <person name="Woyke T."/>
        </authorList>
    </citation>
    <scope>NUCLEOTIDE SEQUENCE</scope>
    <source>
        <strain evidence="8">GVMAG-S-3300013006-138</strain>
    </source>
</reference>
<proteinExistence type="predicted"/>
<dbReference type="PROSITE" id="PS51194">
    <property type="entry name" value="HELICASE_CTER"/>
    <property type="match status" value="1"/>
</dbReference>
<name>A0A6C0KPE7_9ZZZZ</name>
<sequence>MASVLESTPDIHVAKTFDEMGLPDALLRGIYAHGFERPSHIQSRAIMPIVQGRDVLAQAQSGTGKTGTFVIGSLSHVIPTVAKPQVLVLVHVRELAQQIGKVAEMIGSSMNLKVLVAVGGNSLREDIRALEEGAQFIVGTPGRIYDLMNRNALERSEMRVLIMDEADQMLEDLFYKQVMCILEKGFPSSTKVALFSATMPENVIEVANKILNDPVRILIPPTAVRLEGIQQFFINLDREDHKFECICDLYKHLNITQAVIFCNKRQKAEVLAEKMAAQGYPITCLHGELEKTERARRMAQFIKGATRVMIATDIIARGIDVQQISLVINYELPSNTENYVHRIGRAGRYGRKGTTINLLLPEESANMKEISDVYGMTILPFPDDTSKLAL</sequence>
<feature type="domain" description="Helicase ATP-binding" evidence="5">
    <location>
        <begin position="46"/>
        <end position="217"/>
    </location>
</feature>
<dbReference type="Pfam" id="PF00271">
    <property type="entry name" value="Helicase_C"/>
    <property type="match status" value="1"/>
</dbReference>
<keyword evidence="1" id="KW-0547">Nucleotide-binding</keyword>
<dbReference type="PANTHER" id="PTHR47959">
    <property type="entry name" value="ATP-DEPENDENT RNA HELICASE RHLE-RELATED"/>
    <property type="match status" value="1"/>
</dbReference>
<evidence type="ECO:0000259" key="7">
    <source>
        <dbReference type="PROSITE" id="PS51195"/>
    </source>
</evidence>
<feature type="domain" description="DEAD-box RNA helicase Q" evidence="7">
    <location>
        <begin position="15"/>
        <end position="43"/>
    </location>
</feature>
<evidence type="ECO:0000259" key="6">
    <source>
        <dbReference type="PROSITE" id="PS51194"/>
    </source>
</evidence>
<dbReference type="InterPro" id="IPR050079">
    <property type="entry name" value="DEAD_box_RNA_helicase"/>
</dbReference>
<dbReference type="InterPro" id="IPR001650">
    <property type="entry name" value="Helicase_C-like"/>
</dbReference>
<dbReference type="InterPro" id="IPR014001">
    <property type="entry name" value="Helicase_ATP-bd"/>
</dbReference>
<dbReference type="SMART" id="SM00487">
    <property type="entry name" value="DEXDc"/>
    <property type="match status" value="1"/>
</dbReference>
<dbReference type="GO" id="GO:0016787">
    <property type="term" value="F:hydrolase activity"/>
    <property type="evidence" value="ECO:0007669"/>
    <property type="project" value="UniProtKB-KW"/>
</dbReference>